<keyword evidence="2" id="KW-1185">Reference proteome</keyword>
<dbReference type="Proteomes" id="UP001159427">
    <property type="component" value="Unassembled WGS sequence"/>
</dbReference>
<proteinExistence type="predicted"/>
<evidence type="ECO:0000313" key="1">
    <source>
        <dbReference type="EMBL" id="CAH3190757.1"/>
    </source>
</evidence>
<feature type="non-terminal residue" evidence="1">
    <location>
        <position position="1"/>
    </location>
</feature>
<name>A0ABN8SGG2_9CNID</name>
<comment type="caution">
    <text evidence="1">The sequence shown here is derived from an EMBL/GenBank/DDBJ whole genome shotgun (WGS) entry which is preliminary data.</text>
</comment>
<accession>A0ABN8SGG2</accession>
<sequence>YITYYVQVNYHSYGVSLSKGQLQKLSSAYNNNSAITIRLAYNELSGPDELMLTKTQLNKLKKAKIQGVGSDTKISKTQLRKAIKQGGSVWSSLNSLGTRAFPHATSAISKAVPVLATGAMSALGNLGIDKIFGKEAVGFLIKKGLPYMVKKSVEMGRYYGSEALRNKKLQKKAINYGLKKLTPVIQNVGSEALDQLSTKIRP</sequence>
<reference evidence="1 2" key="1">
    <citation type="submission" date="2022-05" db="EMBL/GenBank/DDBJ databases">
        <authorList>
            <consortium name="Genoscope - CEA"/>
            <person name="William W."/>
        </authorList>
    </citation>
    <scope>NUCLEOTIDE SEQUENCE [LARGE SCALE GENOMIC DNA]</scope>
</reference>
<gene>
    <name evidence="1" type="ORF">PEVE_00020814</name>
</gene>
<evidence type="ECO:0000313" key="2">
    <source>
        <dbReference type="Proteomes" id="UP001159427"/>
    </source>
</evidence>
<protein>
    <recommendedName>
        <fullName evidence="3">Apolipoprotein B</fullName>
    </recommendedName>
</protein>
<dbReference type="EMBL" id="CALNXI010002791">
    <property type="protein sequence ID" value="CAH3190757.1"/>
    <property type="molecule type" value="Genomic_DNA"/>
</dbReference>
<feature type="non-terminal residue" evidence="1">
    <location>
        <position position="202"/>
    </location>
</feature>
<evidence type="ECO:0008006" key="3">
    <source>
        <dbReference type="Google" id="ProtNLM"/>
    </source>
</evidence>
<organism evidence="1 2">
    <name type="scientific">Porites evermanni</name>
    <dbReference type="NCBI Taxonomy" id="104178"/>
    <lineage>
        <taxon>Eukaryota</taxon>
        <taxon>Metazoa</taxon>
        <taxon>Cnidaria</taxon>
        <taxon>Anthozoa</taxon>
        <taxon>Hexacorallia</taxon>
        <taxon>Scleractinia</taxon>
        <taxon>Fungiina</taxon>
        <taxon>Poritidae</taxon>
        <taxon>Porites</taxon>
    </lineage>
</organism>